<proteinExistence type="predicted"/>
<reference evidence="2 3" key="1">
    <citation type="submission" date="2020-07" db="EMBL/GenBank/DDBJ databases">
        <title>Genomic Encyclopedia of Type Strains, Phase IV (KMG-V): Genome sequencing to study the core and pangenomes of soil and plant-associated prokaryotes.</title>
        <authorList>
            <person name="Whitman W."/>
        </authorList>
    </citation>
    <scope>NUCLEOTIDE SEQUENCE [LARGE SCALE GENOMIC DNA]</scope>
    <source>
        <strain evidence="2 3">RH2WT43</strain>
    </source>
</reference>
<gene>
    <name evidence="2" type="ORF">FHW12_000918</name>
</gene>
<keyword evidence="1" id="KW-0472">Membrane</keyword>
<name>A0A839EQW5_9GAMM</name>
<comment type="caution">
    <text evidence="2">The sequence shown here is derived from an EMBL/GenBank/DDBJ whole genome shotgun (WGS) entry which is preliminary data.</text>
</comment>
<dbReference type="EMBL" id="JACGXL010000001">
    <property type="protein sequence ID" value="MBA8886727.1"/>
    <property type="molecule type" value="Genomic_DNA"/>
</dbReference>
<evidence type="ECO:0000313" key="3">
    <source>
        <dbReference type="Proteomes" id="UP000550401"/>
    </source>
</evidence>
<keyword evidence="3" id="KW-1185">Reference proteome</keyword>
<sequence>MRSYENRAAPRDRGRRRSDLSLSIMQSTDIPTMEGRPAPPLSFAAIEARIKAMPEGPLLAFETPGWVTFLYAMGAGAAVVAVLPSLFVLIWAPQPWMAAMARGGVIAMGCALALPFLRSLRIMLLAFRHFRSSAIEQMDHDRAVMAELSRWLATYPQAAIADHLRFAQYMQATLQAKLGFLGGGADKLGILPAAIAAFIALRNWNDVQATPLWLVIVGLFLCVLWGIGVIASALRLRVQTFEAVLGNAMKLKDGEQAR</sequence>
<keyword evidence="1" id="KW-0812">Transmembrane</keyword>
<feature type="transmembrane region" description="Helical" evidence="1">
    <location>
        <begin position="212"/>
        <end position="234"/>
    </location>
</feature>
<protein>
    <submittedName>
        <fullName evidence="2">Uncharacterized protein</fullName>
    </submittedName>
</protein>
<dbReference type="Proteomes" id="UP000550401">
    <property type="component" value="Unassembled WGS sequence"/>
</dbReference>
<evidence type="ECO:0000256" key="1">
    <source>
        <dbReference type="SAM" id="Phobius"/>
    </source>
</evidence>
<feature type="transmembrane region" description="Helical" evidence="1">
    <location>
        <begin position="178"/>
        <end position="200"/>
    </location>
</feature>
<feature type="transmembrane region" description="Helical" evidence="1">
    <location>
        <begin position="69"/>
        <end position="90"/>
    </location>
</feature>
<dbReference type="AlphaFoldDB" id="A0A839EQW5"/>
<accession>A0A839EQW5</accession>
<keyword evidence="1" id="KW-1133">Transmembrane helix</keyword>
<evidence type="ECO:0000313" key="2">
    <source>
        <dbReference type="EMBL" id="MBA8886727.1"/>
    </source>
</evidence>
<organism evidence="2 3">
    <name type="scientific">Dokdonella fugitiva</name>
    <dbReference type="NCBI Taxonomy" id="328517"/>
    <lineage>
        <taxon>Bacteria</taxon>
        <taxon>Pseudomonadati</taxon>
        <taxon>Pseudomonadota</taxon>
        <taxon>Gammaproteobacteria</taxon>
        <taxon>Lysobacterales</taxon>
        <taxon>Rhodanobacteraceae</taxon>
        <taxon>Dokdonella</taxon>
    </lineage>
</organism>
<dbReference type="RefSeq" id="WP_182529779.1">
    <property type="nucleotide sequence ID" value="NZ_JACGXL010000001.1"/>
</dbReference>
<feature type="transmembrane region" description="Helical" evidence="1">
    <location>
        <begin position="96"/>
        <end position="117"/>
    </location>
</feature>